<feature type="region of interest" description="Disordered" evidence="1">
    <location>
        <begin position="54"/>
        <end position="118"/>
    </location>
</feature>
<dbReference type="KEGG" id="vg:80020154"/>
<dbReference type="Proteomes" id="UP000325457">
    <property type="component" value="Segment"/>
</dbReference>
<evidence type="ECO:0008006" key="4">
    <source>
        <dbReference type="Google" id="ProtNLM"/>
    </source>
</evidence>
<name>A0A5K7NIC9_9CAUD</name>
<organism evidence="2 3">
    <name type="scientific">Rothia phage Spartoi</name>
    <dbReference type="NCBI Taxonomy" id="2483661"/>
    <lineage>
        <taxon>Viruses</taxon>
        <taxon>Duplodnaviria</taxon>
        <taxon>Heunggongvirae</taxon>
        <taxon>Uroviricota</taxon>
        <taxon>Caudoviricetes</taxon>
        <taxon>Spartoivirus</taxon>
        <taxon>Spartoivirus spartoi</taxon>
    </lineage>
</organism>
<evidence type="ECO:0000313" key="3">
    <source>
        <dbReference type="Proteomes" id="UP000325457"/>
    </source>
</evidence>
<evidence type="ECO:0000256" key="1">
    <source>
        <dbReference type="SAM" id="MobiDB-lite"/>
    </source>
</evidence>
<dbReference type="GeneID" id="80020154"/>
<accession>A0A5K7NIC9</accession>
<proteinExistence type="predicted"/>
<dbReference type="RefSeq" id="YP_010755498.1">
    <property type="nucleotide sequence ID" value="NC_073471.1"/>
</dbReference>
<evidence type="ECO:0000313" key="2">
    <source>
        <dbReference type="EMBL" id="AZF88206.1"/>
    </source>
</evidence>
<sequence>MSENLAALQSVALVNEEKELYGKPLEGVKREARTVARAVLADELVQSLTPAVESAVQRELAKQPNTGGGQPGTPGPKGDQGIPGPAGPKGETGPKGDQGNPGRDGVDATTPPIKTISSGTYELTDAPVQAIYTTAVVSHPAGITWKTSTGDAPSAPGLLIFVKPEGQGITLGYVANEQVAAGGRPAVPGIG</sequence>
<dbReference type="EMBL" id="MK061416">
    <property type="protein sequence ID" value="AZF88206.1"/>
    <property type="molecule type" value="Genomic_DNA"/>
</dbReference>
<reference evidence="2 3" key="1">
    <citation type="submission" date="2018-10" db="EMBL/GenBank/DDBJ databases">
        <authorList>
            <person name="Smith K."/>
            <person name="Ring A."/>
            <person name="Cross T."/>
            <person name="Beshay M."/>
            <person name="Miah F."/>
            <person name="Nowoslaski J."/>
            <person name="Mia S."/>
            <person name="Micha L."/>
            <person name="Baxter C."/>
            <person name="Ahmad Z."/>
            <person name="Sunnen C.N."/>
            <person name="Janetopoulos C."/>
            <person name="Garlena R.A."/>
            <person name="Russell D.A."/>
            <person name="Pope W.H."/>
            <person name="Jacobs-Sera D."/>
            <person name="Hatfull G.F."/>
        </authorList>
    </citation>
    <scope>NUCLEOTIDE SEQUENCE [LARGE SCALE GENOMIC DNA]</scope>
</reference>
<protein>
    <recommendedName>
        <fullName evidence="4">Minor tail protein</fullName>
    </recommendedName>
</protein>
<keyword evidence="3" id="KW-1185">Reference proteome</keyword>
<gene>
    <name evidence="2" type="primary">22</name>
    <name evidence="2" type="ORF">SEA_SPARTOI_22</name>
</gene>